<dbReference type="EMBL" id="VYSB01000029">
    <property type="protein sequence ID" value="MYZ53789.1"/>
    <property type="molecule type" value="Genomic_DNA"/>
</dbReference>
<name>A0A7C9IZ76_9BURK</name>
<organism evidence="1 2">
    <name type="scientific">Malikia spinosa</name>
    <dbReference type="NCBI Taxonomy" id="86180"/>
    <lineage>
        <taxon>Bacteria</taxon>
        <taxon>Pseudomonadati</taxon>
        <taxon>Pseudomonadota</taxon>
        <taxon>Betaproteobacteria</taxon>
        <taxon>Burkholderiales</taxon>
        <taxon>Comamonadaceae</taxon>
        <taxon>Malikia</taxon>
    </lineage>
</organism>
<comment type="caution">
    <text evidence="1">The sequence shown here is derived from an EMBL/GenBank/DDBJ whole genome shotgun (WGS) entry which is preliminary data.</text>
</comment>
<proteinExistence type="predicted"/>
<evidence type="ECO:0000313" key="2">
    <source>
        <dbReference type="Proteomes" id="UP000481947"/>
    </source>
</evidence>
<dbReference type="Proteomes" id="UP000481947">
    <property type="component" value="Unassembled WGS sequence"/>
</dbReference>
<evidence type="ECO:0000313" key="1">
    <source>
        <dbReference type="EMBL" id="MYZ53789.1"/>
    </source>
</evidence>
<feature type="non-terminal residue" evidence="1">
    <location>
        <position position="32"/>
    </location>
</feature>
<sequence length="32" mass="3591">MLDPRTAPLIGIDRQLPALPAQRLRGPALRQR</sequence>
<accession>A0A7C9IZ76</accession>
<reference evidence="1 2" key="1">
    <citation type="submission" date="2019-09" db="EMBL/GenBank/DDBJ databases">
        <title>Identification of Malikia spinosa a prominent benzene-, toluene-, and ethylbenzene-degrading bacterium: enrichment, isolation and whole genome sequencing.</title>
        <authorList>
            <person name="Tancsics A."/>
            <person name="Revesz F."/>
            <person name="Kriszt B."/>
        </authorList>
    </citation>
    <scope>NUCLEOTIDE SEQUENCE [LARGE SCALE GENOMIC DNA]</scope>
    <source>
        <strain evidence="1 2">AB6</strain>
    </source>
</reference>
<gene>
    <name evidence="1" type="ORF">F5985_17055</name>
</gene>
<dbReference type="AlphaFoldDB" id="A0A7C9IZ76"/>
<protein>
    <submittedName>
        <fullName evidence="1">Coenzyme A pyrophosphatase</fullName>
    </submittedName>
</protein>